<dbReference type="SUPFAM" id="SSF74650">
    <property type="entry name" value="Galactose mutarotase-like"/>
    <property type="match status" value="1"/>
</dbReference>
<dbReference type="Gene3D" id="3.20.110.10">
    <property type="entry name" value="Glycoside hydrolase 38, N terminal domain"/>
    <property type="match status" value="1"/>
</dbReference>
<evidence type="ECO:0000256" key="2">
    <source>
        <dbReference type="ARBA" id="ARBA00009792"/>
    </source>
</evidence>
<organism evidence="8 9">
    <name type="scientific">Streptomyces spectabilis</name>
    <dbReference type="NCBI Taxonomy" id="68270"/>
    <lineage>
        <taxon>Bacteria</taxon>
        <taxon>Bacillati</taxon>
        <taxon>Actinomycetota</taxon>
        <taxon>Actinomycetes</taxon>
        <taxon>Kitasatosporales</taxon>
        <taxon>Streptomycetaceae</taxon>
        <taxon>Streptomyces</taxon>
    </lineage>
</organism>
<dbReference type="GO" id="GO:0046872">
    <property type="term" value="F:metal ion binding"/>
    <property type="evidence" value="ECO:0007669"/>
    <property type="project" value="UniProtKB-KW"/>
</dbReference>
<dbReference type="Gene3D" id="1.20.1270.50">
    <property type="entry name" value="Glycoside hydrolase family 38, central domain"/>
    <property type="match status" value="1"/>
</dbReference>
<evidence type="ECO:0000256" key="3">
    <source>
        <dbReference type="ARBA" id="ARBA00012752"/>
    </source>
</evidence>
<dbReference type="EMBL" id="CP040916">
    <property type="protein sequence ID" value="QDQ14387.1"/>
    <property type="molecule type" value="Genomic_DNA"/>
</dbReference>
<dbReference type="InterPro" id="IPR011330">
    <property type="entry name" value="Glyco_hydro/deAcase_b/a-brl"/>
</dbReference>
<dbReference type="GO" id="GO:0006013">
    <property type="term" value="P:mannose metabolic process"/>
    <property type="evidence" value="ECO:0007669"/>
    <property type="project" value="InterPro"/>
</dbReference>
<dbReference type="InterPro" id="IPR054723">
    <property type="entry name" value="Ams1-like_N"/>
</dbReference>
<dbReference type="SUPFAM" id="SSF88688">
    <property type="entry name" value="Families 57/38 glycoside transferase middle domain"/>
    <property type="match status" value="1"/>
</dbReference>
<dbReference type="InterPro" id="IPR000602">
    <property type="entry name" value="Glyco_hydro_38_N"/>
</dbReference>
<dbReference type="InterPro" id="IPR011013">
    <property type="entry name" value="Gal_mutarotase_sf_dom"/>
</dbReference>
<dbReference type="GO" id="GO:0004559">
    <property type="term" value="F:alpha-mannosidase activity"/>
    <property type="evidence" value="ECO:0007669"/>
    <property type="project" value="UniProtKB-EC"/>
</dbReference>
<dbReference type="FunFam" id="3.20.110.10:FF:000002">
    <property type="entry name" value="alpha-mannosidase 2C1 isoform X1"/>
    <property type="match status" value="1"/>
</dbReference>
<evidence type="ECO:0000313" key="8">
    <source>
        <dbReference type="EMBL" id="QDQ14387.1"/>
    </source>
</evidence>
<evidence type="ECO:0000313" key="9">
    <source>
        <dbReference type="Proteomes" id="UP000316806"/>
    </source>
</evidence>
<dbReference type="EC" id="3.2.1.24" evidence="3"/>
<dbReference type="Proteomes" id="UP000316806">
    <property type="component" value="Chromosome"/>
</dbReference>
<dbReference type="InterPro" id="IPR037094">
    <property type="entry name" value="Glyco_hydro_38_cen_sf"/>
</dbReference>
<accession>A0A516RFF4</accession>
<gene>
    <name evidence="8" type="ORF">FH965_30685</name>
</gene>
<dbReference type="Pfam" id="PF17677">
    <property type="entry name" value="Glyco_hydro38C2"/>
    <property type="match status" value="1"/>
</dbReference>
<keyword evidence="4" id="KW-0479">Metal-binding</keyword>
<dbReference type="Pfam" id="PF07748">
    <property type="entry name" value="Glyco_hydro_38C"/>
    <property type="match status" value="1"/>
</dbReference>
<comment type="similarity">
    <text evidence="2">Belongs to the glycosyl hydrolase 38 family.</text>
</comment>
<name>A0A516RFF4_STRST</name>
<dbReference type="Gene3D" id="2.70.98.30">
    <property type="entry name" value="Golgi alpha-mannosidase II, domain 4"/>
    <property type="match status" value="1"/>
</dbReference>
<sequence length="1020" mass="112653">MHDDRLLVEERLERAVRQFVRPAQYADRVPLALSVWHAPGEPVPVAKALEAAYEPFDTGTAWGRPWSTSWFRIEGQVPQAWRGRRVEVVLDPGFTGEGPGFQVEGLVHDAAGVPLKGIHPRNRHVPVAARAQGGEPVRLLLEAAANPAVLHDFVPTPLGDVLTAGDRPMYRFAAADVAVLDEAVWHLLLDIEVLSELMGELDAARPRRHEILRALEDMLDALDLHDVRGTAAAARAELAEVLARPAHASSHRVSATGHAHIDSAWLWPLRETVRKASRTFANVTALARDYPELVFACSQAQQYAWVKEHQPHIWERIKKAVAEGNWAPVGSMWVESDANMPGGEALARQIVHGKRFFQEEFGVETEEIWLPDSFGYTAAFPQLARLAGVRWFLTQKLSWNQSNKMPHHTFWWEGIDGTRVFTHFPPVDTYNSQFLGSELAHAERNFAEKGRATRSLVPFGWGDGGGGPTREMLERARRLRSLEGSPRVEIEKPSAFFAAAEEEYGERAPVWSGELYLELHRATYTTQAATKRGNRRCEHALREAELWCATAALKNPGYAYPYDALDRLWKTVLLHQFHDILPGSSIAWVHREARDTYARVLAELNGITADAVRHLGAGEISVLNASPYARSEVVEHDGALTHVHVGPFGTRGLAVAAGHERAPEAVTSATRTGTEIILTNEHLRVTIDADGLLGSVRDLDHDREVLAPGTRGNLLQLHPDHPTRYDAWDLDEHYRHRHADLTAAESVELVEDGPLRASVRVVRAFGNGSRITQELRLAAGSRRLDVVTDVDWRESEKVLKAAFPLDVHAERSTAEIQFGHVHRPTHANTGWDAARFEICAHRWLRVGEDGYGVAVLNDSTYGHDVTRAGHAEGLGTTVRLTLLRAPHSPDPDTDLGPHRFTYALLPGAEVGDAVAEGLALNLPLRVAEAGDVAPLVRVDHPGVTVESVKLAEDRSGDVVVRLYESRGGRARSVLTSAFAVAHAEVTDLLERPLHPATTTGAGLSLSLRPFQILTLRLRPA</sequence>
<dbReference type="InterPro" id="IPR028995">
    <property type="entry name" value="Glyco_hydro_57/38_cen_sf"/>
</dbReference>
<dbReference type="InterPro" id="IPR027291">
    <property type="entry name" value="Glyco_hydro_38_N_sf"/>
</dbReference>
<dbReference type="Pfam" id="PF09261">
    <property type="entry name" value="Alpha-mann_mid"/>
    <property type="match status" value="1"/>
</dbReference>
<evidence type="ECO:0000256" key="5">
    <source>
        <dbReference type="ARBA" id="ARBA00022801"/>
    </source>
</evidence>
<evidence type="ECO:0000256" key="4">
    <source>
        <dbReference type="ARBA" id="ARBA00022723"/>
    </source>
</evidence>
<dbReference type="PANTHER" id="PTHR46017">
    <property type="entry name" value="ALPHA-MANNOSIDASE 2C1"/>
    <property type="match status" value="1"/>
</dbReference>
<comment type="catalytic activity">
    <reaction evidence="1">
        <text>Hydrolysis of terminal, non-reducing alpha-D-mannose residues in alpha-D-mannosides.</text>
        <dbReference type="EC" id="3.2.1.24"/>
    </reaction>
</comment>
<dbReference type="CDD" id="cd10789">
    <property type="entry name" value="GH38N_AMII_ER_cytosolic"/>
    <property type="match status" value="1"/>
</dbReference>
<dbReference type="InterPro" id="IPR015341">
    <property type="entry name" value="Glyco_hydro_38_cen"/>
</dbReference>
<dbReference type="RefSeq" id="WP_144321599.1">
    <property type="nucleotide sequence ID" value="NZ_CP040916.1"/>
</dbReference>
<dbReference type="Pfam" id="PF22907">
    <property type="entry name" value="Ams1-like_1st"/>
    <property type="match status" value="1"/>
</dbReference>
<feature type="domain" description="Glycoside hydrolase family 38 central" evidence="7">
    <location>
        <begin position="518"/>
        <end position="597"/>
    </location>
</feature>
<dbReference type="SUPFAM" id="SSF88713">
    <property type="entry name" value="Glycoside hydrolase/deacetylase"/>
    <property type="match status" value="1"/>
</dbReference>
<keyword evidence="5" id="KW-0378">Hydrolase</keyword>
<dbReference type="Pfam" id="PF01074">
    <property type="entry name" value="Glyco_hydro_38N"/>
    <property type="match status" value="1"/>
</dbReference>
<dbReference type="FunFam" id="1.20.1270.50:FF:000004">
    <property type="entry name" value="alpha-mannosidase 2C1 isoform X1"/>
    <property type="match status" value="1"/>
</dbReference>
<reference evidence="8 9" key="1">
    <citation type="journal article" date="2019" name="J. Ind. Microbiol. Biotechnol.">
        <title>The complete genomic sequence of Streptomyces spectabilis NRRL-2792 and identification of secondary metabolite biosynthetic gene clusters.</title>
        <authorList>
            <person name="Sinha A."/>
            <person name="Phillips-Salemka S."/>
            <person name="Niraula T.A."/>
            <person name="Short K.A."/>
            <person name="Niraula N.P."/>
        </authorList>
    </citation>
    <scope>NUCLEOTIDE SEQUENCE [LARGE SCALE GENOMIC DNA]</scope>
    <source>
        <strain evidence="8 9">NRRL 2792</strain>
    </source>
</reference>
<dbReference type="PANTHER" id="PTHR46017:SF1">
    <property type="entry name" value="ALPHA-MANNOSIDASE 2C1"/>
    <property type="match status" value="1"/>
</dbReference>
<keyword evidence="6" id="KW-0326">Glycosidase</keyword>
<dbReference type="AlphaFoldDB" id="A0A516RFF4"/>
<dbReference type="GO" id="GO:0030246">
    <property type="term" value="F:carbohydrate binding"/>
    <property type="evidence" value="ECO:0007669"/>
    <property type="project" value="InterPro"/>
</dbReference>
<evidence type="ECO:0000256" key="6">
    <source>
        <dbReference type="ARBA" id="ARBA00023295"/>
    </source>
</evidence>
<proteinExistence type="inferred from homology"/>
<evidence type="ECO:0000256" key="1">
    <source>
        <dbReference type="ARBA" id="ARBA00000365"/>
    </source>
</evidence>
<dbReference type="InterPro" id="IPR011682">
    <property type="entry name" value="Glyco_hydro_38_C"/>
</dbReference>
<dbReference type="SMART" id="SM00872">
    <property type="entry name" value="Alpha-mann_mid"/>
    <property type="match status" value="1"/>
</dbReference>
<protein>
    <recommendedName>
        <fullName evidence="3">alpha-mannosidase</fullName>
        <ecNumber evidence="3">3.2.1.24</ecNumber>
    </recommendedName>
</protein>
<dbReference type="GO" id="GO:0009313">
    <property type="term" value="P:oligosaccharide catabolic process"/>
    <property type="evidence" value="ECO:0007669"/>
    <property type="project" value="TreeGrafter"/>
</dbReference>
<evidence type="ECO:0000259" key="7">
    <source>
        <dbReference type="SMART" id="SM00872"/>
    </source>
</evidence>
<dbReference type="FunFam" id="2.70.98.30:FF:000001">
    <property type="entry name" value="alpha-mannosidase 2C1 isoform X2"/>
    <property type="match status" value="1"/>
</dbReference>
<dbReference type="InterPro" id="IPR041147">
    <property type="entry name" value="GH38_C"/>
</dbReference>